<evidence type="ECO:0000313" key="3">
    <source>
        <dbReference type="Proteomes" id="UP000414136"/>
    </source>
</evidence>
<proteinExistence type="predicted"/>
<keyword evidence="3" id="KW-1185">Reference proteome</keyword>
<reference evidence="2 3" key="1">
    <citation type="submission" date="2019-08" db="EMBL/GenBank/DDBJ databases">
        <authorList>
            <person name="Peeters C."/>
        </authorList>
    </citation>
    <scope>NUCLEOTIDE SEQUENCE [LARGE SCALE GENOMIC DNA]</scope>
    <source>
        <strain evidence="2 3">LMG 31118</strain>
    </source>
</reference>
<evidence type="ECO:0000256" key="1">
    <source>
        <dbReference type="SAM" id="MobiDB-lite"/>
    </source>
</evidence>
<dbReference type="Proteomes" id="UP000414136">
    <property type="component" value="Unassembled WGS sequence"/>
</dbReference>
<dbReference type="RefSeq" id="WP_150627004.1">
    <property type="nucleotide sequence ID" value="NZ_CABPSQ010000010.1"/>
</dbReference>
<dbReference type="EMBL" id="CABPSQ010000010">
    <property type="protein sequence ID" value="VVE72716.1"/>
    <property type="molecule type" value="Genomic_DNA"/>
</dbReference>
<accession>A0A5E5AI47</accession>
<feature type="region of interest" description="Disordered" evidence="1">
    <location>
        <begin position="1"/>
        <end position="26"/>
    </location>
</feature>
<protein>
    <submittedName>
        <fullName evidence="2">Uncharacterized protein</fullName>
    </submittedName>
</protein>
<sequence length="70" mass="7387">MKRVNQKTSDKAGMPGSDTDKDRSTEVTALTDQEIREVSGGNGKRNAFGVSPVAVIPVAVGPAFPHRHAV</sequence>
<organism evidence="2 3">
    <name type="scientific">Pandoraea captiosa</name>
    <dbReference type="NCBI Taxonomy" id="2508302"/>
    <lineage>
        <taxon>Bacteria</taxon>
        <taxon>Pseudomonadati</taxon>
        <taxon>Pseudomonadota</taxon>
        <taxon>Betaproteobacteria</taxon>
        <taxon>Burkholderiales</taxon>
        <taxon>Burkholderiaceae</taxon>
        <taxon>Pandoraea</taxon>
    </lineage>
</organism>
<gene>
    <name evidence="2" type="ORF">PCA31118_04288</name>
</gene>
<dbReference type="AlphaFoldDB" id="A0A5E5AI47"/>
<evidence type="ECO:0000313" key="2">
    <source>
        <dbReference type="EMBL" id="VVE72716.1"/>
    </source>
</evidence>
<name>A0A5E5AI47_9BURK</name>